<sequence length="350" mass="38775">MENVIEKIRKTGKADAYLLSSIQNVAYATNFSGDCSQLLITGTGAYFFTDFRYVEQARSEVKDAEIIMTAAGDRLEKINEYLRGEAIRMIGIEKNDVTVKVFEGYRGTFEPYYSYIDIAEELLLLRMIKTDDELANIRKAAQANEIALHGLLPLIKPGISELDIRAELEYRMQKQGMDLAFPTIVAAGPNSACPHATPSAYKLRPGDFLTIDFGCRYQGYCSDMTRTFGIGNIDGKRKKIYDIVKYAQASAAAAAVPGANTHDVDAVARDIIAKAGYGEYYDHGTGHGVGRFIHELPVLNPRTSSILEEKMVYTVEPGIYVPEIGGVRIEDMHIGGYGSVYEFTKDLILL</sequence>
<dbReference type="PANTHER" id="PTHR46112">
    <property type="entry name" value="AMINOPEPTIDASE"/>
    <property type="match status" value="1"/>
</dbReference>
<proteinExistence type="predicted"/>
<evidence type="ECO:0000259" key="1">
    <source>
        <dbReference type="Pfam" id="PF00557"/>
    </source>
</evidence>
<gene>
    <name evidence="3" type="ORF">PUP29_02005</name>
</gene>
<dbReference type="InterPro" id="IPR050659">
    <property type="entry name" value="Peptidase_M24B"/>
</dbReference>
<dbReference type="Gene3D" id="3.90.230.10">
    <property type="entry name" value="Creatinase/methionine aminopeptidase superfamily"/>
    <property type="match status" value="1"/>
</dbReference>
<protein>
    <submittedName>
        <fullName evidence="3">Aminopeptidase P family protein</fullName>
    </submittedName>
</protein>
<dbReference type="PRINTS" id="PR00599">
    <property type="entry name" value="MAPEPTIDASE"/>
</dbReference>
<dbReference type="PANTHER" id="PTHR46112:SF3">
    <property type="entry name" value="AMINOPEPTIDASE YPDF"/>
    <property type="match status" value="1"/>
</dbReference>
<keyword evidence="3" id="KW-0031">Aminopeptidase</keyword>
<evidence type="ECO:0000259" key="2">
    <source>
        <dbReference type="Pfam" id="PF01321"/>
    </source>
</evidence>
<evidence type="ECO:0000313" key="3">
    <source>
        <dbReference type="EMBL" id="XCC62720.1"/>
    </source>
</evidence>
<dbReference type="EMBL" id="CP117826">
    <property type="protein sequence ID" value="XCC62720.1"/>
    <property type="molecule type" value="Genomic_DNA"/>
</dbReference>
<organism evidence="3">
    <name type="scientific">Christensenella massiliensis</name>
    <dbReference type="NCBI Taxonomy" id="1805714"/>
    <lineage>
        <taxon>Bacteria</taxon>
        <taxon>Bacillati</taxon>
        <taxon>Bacillota</taxon>
        <taxon>Clostridia</taxon>
        <taxon>Christensenellales</taxon>
        <taxon>Christensenellaceae</taxon>
        <taxon>Christensenella</taxon>
    </lineage>
</organism>
<keyword evidence="3" id="KW-0378">Hydrolase</keyword>
<dbReference type="GO" id="GO:0004177">
    <property type="term" value="F:aminopeptidase activity"/>
    <property type="evidence" value="ECO:0007669"/>
    <property type="project" value="UniProtKB-KW"/>
</dbReference>
<dbReference type="Gene3D" id="3.40.350.10">
    <property type="entry name" value="Creatinase/prolidase N-terminal domain"/>
    <property type="match status" value="1"/>
</dbReference>
<dbReference type="InterPro" id="IPR000994">
    <property type="entry name" value="Pept_M24"/>
</dbReference>
<dbReference type="InterPro" id="IPR000587">
    <property type="entry name" value="Creatinase_N"/>
</dbReference>
<feature type="domain" description="Peptidase M24" evidence="1">
    <location>
        <begin position="136"/>
        <end position="332"/>
    </location>
</feature>
<keyword evidence="3" id="KW-0645">Protease</keyword>
<dbReference type="RefSeq" id="WP_079547491.1">
    <property type="nucleotide sequence ID" value="NZ_CP117826.1"/>
</dbReference>
<dbReference type="AlphaFoldDB" id="A0AAU8A9L3"/>
<name>A0AAU8A9L3_9FIRM</name>
<dbReference type="InterPro" id="IPR001714">
    <property type="entry name" value="Pept_M24_MAP"/>
</dbReference>
<reference evidence="3" key="1">
    <citation type="submission" date="2023-02" db="EMBL/GenBank/DDBJ databases">
        <title>Gut commensal Christensenella minuta modulates host metabolism via a new class of secondary bile acids.</title>
        <authorList>
            <person name="Liu C."/>
        </authorList>
    </citation>
    <scope>NUCLEOTIDE SEQUENCE</scope>
    <source>
        <strain evidence="3">CA70</strain>
    </source>
</reference>
<dbReference type="Pfam" id="PF01321">
    <property type="entry name" value="Creatinase_N"/>
    <property type="match status" value="1"/>
</dbReference>
<feature type="domain" description="Creatinase N-terminal" evidence="2">
    <location>
        <begin position="6"/>
        <end position="128"/>
    </location>
</feature>
<accession>A0AAU8A9L3</accession>
<dbReference type="InterPro" id="IPR029149">
    <property type="entry name" value="Creatin/AminoP/Spt16_N"/>
</dbReference>
<dbReference type="Pfam" id="PF00557">
    <property type="entry name" value="Peptidase_M24"/>
    <property type="match status" value="1"/>
</dbReference>
<dbReference type="InterPro" id="IPR036005">
    <property type="entry name" value="Creatinase/aminopeptidase-like"/>
</dbReference>
<dbReference type="GO" id="GO:0008235">
    <property type="term" value="F:metalloexopeptidase activity"/>
    <property type="evidence" value="ECO:0007669"/>
    <property type="project" value="UniProtKB-ARBA"/>
</dbReference>
<dbReference type="SUPFAM" id="SSF55920">
    <property type="entry name" value="Creatinase/aminopeptidase"/>
    <property type="match status" value="1"/>
</dbReference>